<sequence>MAGEEEDQVRELLVALSNLVNRIARVFASVSYLESQVTSLRTQVTTLRAQVTEAEQKNRSLEARSLHTENILQKTLNSAAQVTHECAQLRNNVQKLKAKEAALEKRKEEEIGKMQKKVRNLVGKVAIYESKVRGPLLNTKETVDEHVSNFDRRRGAKLE</sequence>
<reference evidence="2 3" key="1">
    <citation type="submission" date="2018-02" db="EMBL/GenBank/DDBJ databases">
        <title>Genome sequence of the basidiomycete white-rot fungus Phlebia centrifuga.</title>
        <authorList>
            <person name="Granchi Z."/>
            <person name="Peng M."/>
            <person name="de Vries R.P."/>
            <person name="Hilden K."/>
            <person name="Makela M.R."/>
            <person name="Grigoriev I."/>
            <person name="Riley R."/>
        </authorList>
    </citation>
    <scope>NUCLEOTIDE SEQUENCE [LARGE SCALE GENOMIC DNA]</scope>
    <source>
        <strain evidence="2 3">FBCC195</strain>
    </source>
</reference>
<evidence type="ECO:0000313" key="3">
    <source>
        <dbReference type="Proteomes" id="UP000186601"/>
    </source>
</evidence>
<keyword evidence="3" id="KW-1185">Reference proteome</keyword>
<dbReference type="AlphaFoldDB" id="A0A2R6S6Z3"/>
<proteinExistence type="predicted"/>
<organism evidence="2 3">
    <name type="scientific">Hermanssonia centrifuga</name>
    <dbReference type="NCBI Taxonomy" id="98765"/>
    <lineage>
        <taxon>Eukaryota</taxon>
        <taxon>Fungi</taxon>
        <taxon>Dikarya</taxon>
        <taxon>Basidiomycota</taxon>
        <taxon>Agaricomycotina</taxon>
        <taxon>Agaricomycetes</taxon>
        <taxon>Polyporales</taxon>
        <taxon>Meruliaceae</taxon>
        <taxon>Hermanssonia</taxon>
    </lineage>
</organism>
<keyword evidence="1" id="KW-0175">Coiled coil</keyword>
<name>A0A2R6S6Z3_9APHY</name>
<evidence type="ECO:0000256" key="1">
    <source>
        <dbReference type="SAM" id="Coils"/>
    </source>
</evidence>
<accession>A0A2R6S6Z3</accession>
<evidence type="ECO:0000313" key="2">
    <source>
        <dbReference type="EMBL" id="PSS38064.1"/>
    </source>
</evidence>
<feature type="coiled-coil region" evidence="1">
    <location>
        <begin position="37"/>
        <end position="113"/>
    </location>
</feature>
<protein>
    <submittedName>
        <fullName evidence="2">Uncharacterized protein</fullName>
    </submittedName>
</protein>
<comment type="caution">
    <text evidence="2">The sequence shown here is derived from an EMBL/GenBank/DDBJ whole genome shotgun (WGS) entry which is preliminary data.</text>
</comment>
<dbReference type="EMBL" id="MLYV02000008">
    <property type="protein sequence ID" value="PSS38064.1"/>
    <property type="molecule type" value="Genomic_DNA"/>
</dbReference>
<dbReference type="Gene3D" id="1.10.287.1490">
    <property type="match status" value="1"/>
</dbReference>
<gene>
    <name evidence="2" type="ORF">PHLCEN_2v95</name>
</gene>
<dbReference type="Proteomes" id="UP000186601">
    <property type="component" value="Unassembled WGS sequence"/>
</dbReference>